<dbReference type="Pfam" id="PF00005">
    <property type="entry name" value="ABC_tran"/>
    <property type="match status" value="1"/>
</dbReference>
<dbReference type="Gene3D" id="3.40.50.300">
    <property type="entry name" value="P-loop containing nucleotide triphosphate hydrolases"/>
    <property type="match status" value="1"/>
</dbReference>
<dbReference type="AlphaFoldDB" id="L0ACM2"/>
<dbReference type="PANTHER" id="PTHR42711:SF18">
    <property type="entry name" value="ABC TRANSPORTER, ATP-BINDING PROTEIN"/>
    <property type="match status" value="1"/>
</dbReference>
<evidence type="ECO:0000256" key="2">
    <source>
        <dbReference type="ARBA" id="ARBA00022741"/>
    </source>
</evidence>
<dbReference type="FunCoup" id="L0ACM2">
    <property type="interactions" value="5"/>
</dbReference>
<dbReference type="PANTHER" id="PTHR42711">
    <property type="entry name" value="ABC TRANSPORTER ATP-BINDING PROTEIN"/>
    <property type="match status" value="1"/>
</dbReference>
<feature type="domain" description="ABC transporter" evidence="4">
    <location>
        <begin position="5"/>
        <end position="239"/>
    </location>
</feature>
<dbReference type="HOGENOM" id="CLU_000604_1_2_2"/>
<protein>
    <submittedName>
        <fullName evidence="5">ABC-type multidrug transport system, ATPase component</fullName>
    </submittedName>
</protein>
<keyword evidence="2" id="KW-0547">Nucleotide-binding</keyword>
<dbReference type="InterPro" id="IPR017871">
    <property type="entry name" value="ABC_transporter-like_CS"/>
</dbReference>
<dbReference type="GeneID" id="14212732"/>
<dbReference type="RefSeq" id="WP_015233071.1">
    <property type="nucleotide sequence ID" value="NC_019791.1"/>
</dbReference>
<dbReference type="InterPro" id="IPR050763">
    <property type="entry name" value="ABC_transporter_ATP-binding"/>
</dbReference>
<dbReference type="InterPro" id="IPR003439">
    <property type="entry name" value="ABC_transporter-like_ATP-bd"/>
</dbReference>
<dbReference type="EMBL" id="CP003378">
    <property type="protein sequence ID" value="AFZ71174.1"/>
    <property type="molecule type" value="Genomic_DNA"/>
</dbReference>
<dbReference type="STRING" id="1056495.Calag_1472"/>
<evidence type="ECO:0000259" key="4">
    <source>
        <dbReference type="PROSITE" id="PS50893"/>
    </source>
</evidence>
<proteinExistence type="predicted"/>
<dbReference type="PROSITE" id="PS00211">
    <property type="entry name" value="ABC_TRANSPORTER_1"/>
    <property type="match status" value="1"/>
</dbReference>
<evidence type="ECO:0000313" key="5">
    <source>
        <dbReference type="EMBL" id="AFZ71174.1"/>
    </source>
</evidence>
<evidence type="ECO:0000256" key="1">
    <source>
        <dbReference type="ARBA" id="ARBA00022448"/>
    </source>
</evidence>
<keyword evidence="3" id="KW-0067">ATP-binding</keyword>
<evidence type="ECO:0000256" key="3">
    <source>
        <dbReference type="ARBA" id="ARBA00022840"/>
    </source>
</evidence>
<organism evidence="5 6">
    <name type="scientific">Caldisphaera lagunensis (strain DSM 15908 / JCM 11604 / ANMR 0165 / IC-154)</name>
    <dbReference type="NCBI Taxonomy" id="1056495"/>
    <lineage>
        <taxon>Archaea</taxon>
        <taxon>Thermoproteota</taxon>
        <taxon>Thermoprotei</taxon>
        <taxon>Acidilobales</taxon>
        <taxon>Caldisphaeraceae</taxon>
        <taxon>Caldisphaera</taxon>
    </lineage>
</organism>
<dbReference type="SUPFAM" id="SSF52540">
    <property type="entry name" value="P-loop containing nucleoside triphosphate hydrolases"/>
    <property type="match status" value="1"/>
</dbReference>
<dbReference type="KEGG" id="clg:Calag_1472"/>
<reference evidence="6" key="1">
    <citation type="submission" date="2012-03" db="EMBL/GenBank/DDBJ databases">
        <title>Complete genome of Caldisphaera lagunensis DSM 15908.</title>
        <authorList>
            <person name="Lucas S."/>
            <person name="Copeland A."/>
            <person name="Lapidus A."/>
            <person name="Glavina del Rio T."/>
            <person name="Dalin E."/>
            <person name="Tice H."/>
            <person name="Bruce D."/>
            <person name="Goodwin L."/>
            <person name="Pitluck S."/>
            <person name="Peters L."/>
            <person name="Mikhailova N."/>
            <person name="Teshima H."/>
            <person name="Kyrpides N."/>
            <person name="Mavromatis K."/>
            <person name="Ivanova N."/>
            <person name="Brettin T."/>
            <person name="Detter J.C."/>
            <person name="Han C."/>
            <person name="Larimer F."/>
            <person name="Land M."/>
            <person name="Hauser L."/>
            <person name="Markowitz V."/>
            <person name="Cheng J.-F."/>
            <person name="Hugenholtz P."/>
            <person name="Woyke T."/>
            <person name="Wu D."/>
            <person name="Spring S."/>
            <person name="Schroeder M."/>
            <person name="Brambilla E."/>
            <person name="Klenk H.-P."/>
            <person name="Eisen J.A."/>
        </authorList>
    </citation>
    <scope>NUCLEOTIDE SEQUENCE [LARGE SCALE GENOMIC DNA]</scope>
    <source>
        <strain evidence="6">DSM 15908 / JCM 11604 / IC-154</strain>
    </source>
</reference>
<dbReference type="PROSITE" id="PS50893">
    <property type="entry name" value="ABC_TRANSPORTER_2"/>
    <property type="match status" value="1"/>
</dbReference>
<keyword evidence="6" id="KW-1185">Reference proteome</keyword>
<evidence type="ECO:0000313" key="6">
    <source>
        <dbReference type="Proteomes" id="UP000010469"/>
    </source>
</evidence>
<gene>
    <name evidence="5" type="ordered locus">Calag_1472</name>
</gene>
<keyword evidence="1" id="KW-0813">Transport</keyword>
<dbReference type="InParanoid" id="L0ACM2"/>
<name>L0ACM2_CALLD</name>
<sequence length="314" mass="34747">MGNEIVTINLCREFRSNKKIIKALNNINMEIPKGVTAALVGPNGAGKTTLIKILSTLMLPTSGTAYVHGFDIIKETKNVRASIGLATGGERTFYFRLTGYENLLFFASLYGLPLKDTKSKSKELLDIVGLSDFADYPYMKYSLGMQRRLALARALINDPPILLLDEPTLGIDPISAREFRRLIKMISSKKTILLTSHYMGEIEELSDIIFLIKDGKIILKGTSQELKNKIGKIIEVIVPATLVSDNLSKYVVGIRANRAYLRIPKSLIDQIDGKSEIIGETDPTLEDVYAALIGSGPIDKGTRVKPVRFGRWQA</sequence>
<accession>L0ACM2</accession>
<dbReference type="SMART" id="SM00382">
    <property type="entry name" value="AAA"/>
    <property type="match status" value="1"/>
</dbReference>
<dbReference type="InterPro" id="IPR003593">
    <property type="entry name" value="AAA+_ATPase"/>
</dbReference>
<dbReference type="Proteomes" id="UP000010469">
    <property type="component" value="Chromosome"/>
</dbReference>
<dbReference type="GO" id="GO:0005524">
    <property type="term" value="F:ATP binding"/>
    <property type="evidence" value="ECO:0007669"/>
    <property type="project" value="UniProtKB-KW"/>
</dbReference>
<dbReference type="eggNOG" id="arCOG00194">
    <property type="taxonomic scope" value="Archaea"/>
</dbReference>
<dbReference type="GO" id="GO:0016887">
    <property type="term" value="F:ATP hydrolysis activity"/>
    <property type="evidence" value="ECO:0007669"/>
    <property type="project" value="InterPro"/>
</dbReference>
<dbReference type="InterPro" id="IPR027417">
    <property type="entry name" value="P-loop_NTPase"/>
</dbReference>